<keyword evidence="8" id="KW-0732">Signal</keyword>
<comment type="subcellular location">
    <subcellularLocation>
        <location evidence="1">Secreted</location>
    </subcellularLocation>
</comment>
<dbReference type="InterPro" id="IPR002544">
    <property type="entry name" value="FMRFamid-related_peptide-like"/>
</dbReference>
<dbReference type="CTD" id="36030"/>
<evidence type="ECO:0000313" key="10">
    <source>
        <dbReference type="Proteomes" id="UP000494040"/>
    </source>
</evidence>
<dbReference type="PANTHER" id="PTHR20986:SF22">
    <property type="entry name" value="FMRFAMIDE-RELATED PEPTIDES"/>
    <property type="match status" value="1"/>
</dbReference>
<comment type="similarity">
    <text evidence="2">Belongs to the FARP (FMRFamide related peptide) family.</text>
</comment>
<sequence>MFGAMLVGAWLLIHQQCCVTGEADSRNRYSLYDPLTRRSALEKNFMRFGRSLWTSADDYNQSETMAKFSFLRFGKSKTDSFTELGSYGRGNEDIGPRATRSDDNPVNEKHSDGQQFDEIKFDLDGFSRFAKAKGNFIRFGRNADNFMRFGRARNNFIRLGRNTENFIRFGRNRDVVLSPWTGKRRIPSISEAKRGKEDFQRTGKNDNFMRFGRYKTGDLDPLQGRGEGNENERPRRRTRSTNENILRKNRGRGFVGFARQKEMDKGGGFIRFGRTGKEEGSRFDDEIQFASMDCKQKHYRLSRVERGENDDDHRLRRLFQFQKSVGMAPNFTALLQNRMAPTIGSFPTDSMEVTLKNFFHFYSILLTKLNAIALK</sequence>
<proteinExistence type="inferred from homology"/>
<dbReference type="AlphaFoldDB" id="A0A8I6SV13"/>
<name>A0A8I6SV13_CIMLE</name>
<evidence type="ECO:0000313" key="9">
    <source>
        <dbReference type="EnsemblMetazoa" id="XP_024085281.1"/>
    </source>
</evidence>
<keyword evidence="6" id="KW-0527">Neuropeptide</keyword>
<evidence type="ECO:0008006" key="11">
    <source>
        <dbReference type="Google" id="ProtNLM"/>
    </source>
</evidence>
<keyword evidence="3" id="KW-0964">Secreted</keyword>
<dbReference type="Proteomes" id="UP000494040">
    <property type="component" value="Unassembled WGS sequence"/>
</dbReference>
<feature type="region of interest" description="Disordered" evidence="7">
    <location>
        <begin position="86"/>
        <end position="112"/>
    </location>
</feature>
<evidence type="ECO:0000256" key="7">
    <source>
        <dbReference type="SAM" id="MobiDB-lite"/>
    </source>
</evidence>
<keyword evidence="4" id="KW-0677">Repeat</keyword>
<organism evidence="9 10">
    <name type="scientific">Cimex lectularius</name>
    <name type="common">Bed bug</name>
    <name type="synonym">Acanthia lectularia</name>
    <dbReference type="NCBI Taxonomy" id="79782"/>
    <lineage>
        <taxon>Eukaryota</taxon>
        <taxon>Metazoa</taxon>
        <taxon>Ecdysozoa</taxon>
        <taxon>Arthropoda</taxon>
        <taxon>Hexapoda</taxon>
        <taxon>Insecta</taxon>
        <taxon>Pterygota</taxon>
        <taxon>Neoptera</taxon>
        <taxon>Paraneoptera</taxon>
        <taxon>Hemiptera</taxon>
        <taxon>Heteroptera</taxon>
        <taxon>Panheteroptera</taxon>
        <taxon>Cimicomorpha</taxon>
        <taxon>Cimicidae</taxon>
        <taxon>Cimex</taxon>
    </lineage>
</organism>
<dbReference type="EnsemblMetazoa" id="XM_024229513.1">
    <property type="protein sequence ID" value="XP_024085281.1"/>
    <property type="gene ID" value="LOC106673259"/>
</dbReference>
<evidence type="ECO:0000256" key="8">
    <source>
        <dbReference type="SAM" id="SignalP"/>
    </source>
</evidence>
<feature type="compositionally biased region" description="Basic and acidic residues" evidence="7">
    <location>
        <begin position="90"/>
        <end position="112"/>
    </location>
</feature>
<feature type="region of interest" description="Disordered" evidence="7">
    <location>
        <begin position="216"/>
        <end position="243"/>
    </location>
</feature>
<evidence type="ECO:0000256" key="6">
    <source>
        <dbReference type="ARBA" id="ARBA00023320"/>
    </source>
</evidence>
<dbReference type="InterPro" id="IPR051041">
    <property type="entry name" value="FMRFamide-related_np"/>
</dbReference>
<dbReference type="KEGG" id="clec:106673259"/>
<dbReference type="PANTHER" id="PTHR20986">
    <property type="entry name" value="FMRFAMIDE-RELATED PEPTIDES"/>
    <property type="match status" value="1"/>
</dbReference>
<dbReference type="RefSeq" id="XP_024085281.1">
    <property type="nucleotide sequence ID" value="XM_024229513.1"/>
</dbReference>
<evidence type="ECO:0000256" key="5">
    <source>
        <dbReference type="ARBA" id="ARBA00022815"/>
    </source>
</evidence>
<dbReference type="GO" id="GO:0005576">
    <property type="term" value="C:extracellular region"/>
    <property type="evidence" value="ECO:0007669"/>
    <property type="project" value="UniProtKB-SubCell"/>
</dbReference>
<evidence type="ECO:0000256" key="4">
    <source>
        <dbReference type="ARBA" id="ARBA00022737"/>
    </source>
</evidence>
<dbReference type="Pfam" id="PF01581">
    <property type="entry name" value="FARP"/>
    <property type="match status" value="4"/>
</dbReference>
<evidence type="ECO:0000256" key="2">
    <source>
        <dbReference type="ARBA" id="ARBA00006356"/>
    </source>
</evidence>
<protein>
    <recommendedName>
        <fullName evidence="11">FMRFamide</fullName>
    </recommendedName>
</protein>
<dbReference type="OrthoDB" id="5813613at2759"/>
<keyword evidence="10" id="KW-1185">Reference proteome</keyword>
<dbReference type="GO" id="GO:0007218">
    <property type="term" value="P:neuropeptide signaling pathway"/>
    <property type="evidence" value="ECO:0007669"/>
    <property type="project" value="UniProtKB-KW"/>
</dbReference>
<accession>A0A8I6SV13</accession>
<feature type="chain" id="PRO_5035199656" description="FMRFamide" evidence="8">
    <location>
        <begin position="21"/>
        <end position="375"/>
    </location>
</feature>
<evidence type="ECO:0000256" key="3">
    <source>
        <dbReference type="ARBA" id="ARBA00022525"/>
    </source>
</evidence>
<keyword evidence="5" id="KW-0027">Amidation</keyword>
<dbReference type="GeneID" id="106673259"/>
<feature type="signal peptide" evidence="8">
    <location>
        <begin position="1"/>
        <end position="20"/>
    </location>
</feature>
<reference evidence="9" key="1">
    <citation type="submission" date="2022-01" db="UniProtKB">
        <authorList>
            <consortium name="EnsemblMetazoa"/>
        </authorList>
    </citation>
    <scope>IDENTIFICATION</scope>
</reference>
<evidence type="ECO:0000256" key="1">
    <source>
        <dbReference type="ARBA" id="ARBA00004613"/>
    </source>
</evidence>